<accession>A0A7C8MIS7</accession>
<sequence length="421" mass="47966">EGIMERTQKQIELGKNYDGVVLPPMQGRPLVAEPYLPWASIQKRDGPKYFGATSDKFVLHHTGDLGDFKFRLDREIAMFHEYLRPNKVEALARKQFVEQVIADVQKTLPTAAIEVFGSERTGLASATSDIDLRLWRPNNVEDGSGQCTPLPPPPAQRKQLVKDLRQLHYRSFSRNPEYIAAEVLHSRYPLLSLQHRDSGIDVQIVLANDTTSSRNIVKQYLEQYPYLDKLYSVVKTMFDVRGISDVYRGGLGSYSIFMMIVASLQRKPEIKTAGHGLRHFLHFWTNYDTTTHGLSIQPMSEFNKLENPVMTEKAKAQLKNGEIKPLPKFMLSLQDPADPTNDLGRKAVCYKHIKATIIRLRYLLEYDLKVNTRYCLLGSLVGASYALNLSRRRKLQAHGERLLTEMEASMSVTAQQIREAD</sequence>
<gene>
    <name evidence="2" type="ORF">BDV95DRAFT_453709</name>
</gene>
<dbReference type="GO" id="GO:0031123">
    <property type="term" value="P:RNA 3'-end processing"/>
    <property type="evidence" value="ECO:0007669"/>
    <property type="project" value="TreeGrafter"/>
</dbReference>
<dbReference type="Pfam" id="PF22600">
    <property type="entry name" value="MTPAP-like_central"/>
    <property type="match status" value="1"/>
</dbReference>
<feature type="non-terminal residue" evidence="2">
    <location>
        <position position="1"/>
    </location>
</feature>
<organism evidence="2 3">
    <name type="scientific">Massariosphaeria phaeospora</name>
    <dbReference type="NCBI Taxonomy" id="100035"/>
    <lineage>
        <taxon>Eukaryota</taxon>
        <taxon>Fungi</taxon>
        <taxon>Dikarya</taxon>
        <taxon>Ascomycota</taxon>
        <taxon>Pezizomycotina</taxon>
        <taxon>Dothideomycetes</taxon>
        <taxon>Pleosporomycetidae</taxon>
        <taxon>Pleosporales</taxon>
        <taxon>Pleosporales incertae sedis</taxon>
        <taxon>Massariosphaeria</taxon>
    </lineage>
</organism>
<name>A0A7C8MIS7_9PLEO</name>
<feature type="non-terminal residue" evidence="2">
    <location>
        <position position="421"/>
    </location>
</feature>
<dbReference type="GO" id="GO:0010605">
    <property type="term" value="P:negative regulation of macromolecule metabolic process"/>
    <property type="evidence" value="ECO:0007669"/>
    <property type="project" value="UniProtKB-ARBA"/>
</dbReference>
<feature type="domain" description="Poly(A) RNA polymerase mitochondrial-like central palm" evidence="1">
    <location>
        <begin position="72"/>
        <end position="210"/>
    </location>
</feature>
<reference evidence="2 3" key="1">
    <citation type="submission" date="2020-01" db="EMBL/GenBank/DDBJ databases">
        <authorList>
            <consortium name="DOE Joint Genome Institute"/>
            <person name="Haridas S."/>
            <person name="Albert R."/>
            <person name="Binder M."/>
            <person name="Bloem J."/>
            <person name="Labutti K."/>
            <person name="Salamov A."/>
            <person name="Andreopoulos B."/>
            <person name="Baker S.E."/>
            <person name="Barry K."/>
            <person name="Bills G."/>
            <person name="Bluhm B.H."/>
            <person name="Cannon C."/>
            <person name="Castanera R."/>
            <person name="Culley D.E."/>
            <person name="Daum C."/>
            <person name="Ezra D."/>
            <person name="Gonzalez J.B."/>
            <person name="Henrissat B."/>
            <person name="Kuo A."/>
            <person name="Liang C."/>
            <person name="Lipzen A."/>
            <person name="Lutzoni F."/>
            <person name="Magnuson J."/>
            <person name="Mondo S."/>
            <person name="Nolan M."/>
            <person name="Ohm R."/>
            <person name="Pangilinan J."/>
            <person name="Park H.-J.H."/>
            <person name="Ramirez L."/>
            <person name="Alfaro M."/>
            <person name="Sun H."/>
            <person name="Tritt A."/>
            <person name="Yoshinaga Y."/>
            <person name="Zwiers L.-H.L."/>
            <person name="Turgeon B.G."/>
            <person name="Goodwin S.B."/>
            <person name="Spatafora J.W."/>
            <person name="Crous P.W."/>
            <person name="Grigoriev I.V."/>
        </authorList>
    </citation>
    <scope>NUCLEOTIDE SEQUENCE [LARGE SCALE GENOMIC DNA]</scope>
    <source>
        <strain evidence="2 3">CBS 611.86</strain>
    </source>
</reference>
<dbReference type="Gene3D" id="1.10.1410.10">
    <property type="match status" value="1"/>
</dbReference>
<dbReference type="Gene3D" id="3.30.460.10">
    <property type="entry name" value="Beta Polymerase, domain 2"/>
    <property type="match status" value="1"/>
</dbReference>
<dbReference type="OrthoDB" id="273917at2759"/>
<dbReference type="EMBL" id="JAADJZ010000001">
    <property type="protein sequence ID" value="KAF2877881.1"/>
    <property type="molecule type" value="Genomic_DNA"/>
</dbReference>
<dbReference type="GO" id="GO:0003729">
    <property type="term" value="F:mRNA binding"/>
    <property type="evidence" value="ECO:0007669"/>
    <property type="project" value="TreeGrafter"/>
</dbReference>
<dbReference type="InterPro" id="IPR054708">
    <property type="entry name" value="MTPAP-like_central"/>
</dbReference>
<proteinExistence type="predicted"/>
<evidence type="ECO:0000313" key="2">
    <source>
        <dbReference type="EMBL" id="KAF2877881.1"/>
    </source>
</evidence>
<evidence type="ECO:0000259" key="1">
    <source>
        <dbReference type="Pfam" id="PF22600"/>
    </source>
</evidence>
<dbReference type="AlphaFoldDB" id="A0A7C8MIS7"/>
<dbReference type="SUPFAM" id="SSF81631">
    <property type="entry name" value="PAP/OAS1 substrate-binding domain"/>
    <property type="match status" value="1"/>
</dbReference>
<dbReference type="GO" id="GO:0043634">
    <property type="term" value="P:polyadenylation-dependent ncRNA catabolic process"/>
    <property type="evidence" value="ECO:0007669"/>
    <property type="project" value="TreeGrafter"/>
</dbReference>
<comment type="caution">
    <text evidence="2">The sequence shown here is derived from an EMBL/GenBank/DDBJ whole genome shotgun (WGS) entry which is preliminary data.</text>
</comment>
<dbReference type="GO" id="GO:1990817">
    <property type="term" value="F:poly(A) RNA polymerase activity"/>
    <property type="evidence" value="ECO:0007669"/>
    <property type="project" value="InterPro"/>
</dbReference>
<protein>
    <recommendedName>
        <fullName evidence="1">Poly(A) RNA polymerase mitochondrial-like central palm domain-containing protein</fullName>
    </recommendedName>
</protein>
<dbReference type="GO" id="GO:0005730">
    <property type="term" value="C:nucleolus"/>
    <property type="evidence" value="ECO:0007669"/>
    <property type="project" value="TreeGrafter"/>
</dbReference>
<dbReference type="SUPFAM" id="SSF81301">
    <property type="entry name" value="Nucleotidyltransferase"/>
    <property type="match status" value="1"/>
</dbReference>
<keyword evidence="3" id="KW-1185">Reference proteome</keyword>
<dbReference type="PANTHER" id="PTHR23092:SF15">
    <property type="entry name" value="INACTIVE NON-CANONICAL POLY(A) RNA POLYMERASE PROTEIN TRF4-2-RELATED"/>
    <property type="match status" value="1"/>
</dbReference>
<dbReference type="InterPro" id="IPR045862">
    <property type="entry name" value="Trf4-like"/>
</dbReference>
<dbReference type="InterPro" id="IPR043519">
    <property type="entry name" value="NT_sf"/>
</dbReference>
<dbReference type="PANTHER" id="PTHR23092">
    <property type="entry name" value="POLY(A) RNA POLYMERASE"/>
    <property type="match status" value="1"/>
</dbReference>
<evidence type="ECO:0000313" key="3">
    <source>
        <dbReference type="Proteomes" id="UP000481861"/>
    </source>
</evidence>
<dbReference type="GO" id="GO:0031499">
    <property type="term" value="C:TRAMP complex"/>
    <property type="evidence" value="ECO:0007669"/>
    <property type="project" value="TreeGrafter"/>
</dbReference>
<dbReference type="Proteomes" id="UP000481861">
    <property type="component" value="Unassembled WGS sequence"/>
</dbReference>